<keyword evidence="2" id="KW-1185">Reference proteome</keyword>
<dbReference type="RefSeq" id="WP_213102664.1">
    <property type="nucleotide sequence ID" value="NZ_JAGYPM010000003.1"/>
</dbReference>
<sequence>MGEEVILTPIPSNIGFSNYLADTINGRIWSKKSNRFLNLNPNSNGYIYCSLIDDKGHKRSFGVHRPIMASHSGIPLEMFKRGGIEVDHIKSHLKHVNGIHNLELCDRKGQYHESTRLKMGKGKRLTEAEVCEILEQLQKWKSDEDNKISEFIHMTAEAFGQGYRSIWNIVNRKSWKHLQVGEAK</sequence>
<dbReference type="EMBL" id="JAGYPM010000003">
    <property type="protein sequence ID" value="MBS4191207.1"/>
    <property type="molecule type" value="Genomic_DNA"/>
</dbReference>
<dbReference type="InterPro" id="IPR044925">
    <property type="entry name" value="His-Me_finger_sf"/>
</dbReference>
<name>A0ABS5NTP4_9BACI</name>
<evidence type="ECO:0000313" key="1">
    <source>
        <dbReference type="EMBL" id="MBS4191207.1"/>
    </source>
</evidence>
<comment type="caution">
    <text evidence="1">The sequence shown here is derived from an EMBL/GenBank/DDBJ whole genome shotgun (WGS) entry which is preliminary data.</text>
</comment>
<reference evidence="1 2" key="1">
    <citation type="submission" date="2021-05" db="EMBL/GenBank/DDBJ databases">
        <title>Novel Bacillus species.</title>
        <authorList>
            <person name="Liu G."/>
        </authorList>
    </citation>
    <scope>NUCLEOTIDE SEQUENCE [LARGE SCALE GENOMIC DNA]</scope>
    <source>
        <strain evidence="1 2">FJAT-49705</strain>
    </source>
</reference>
<evidence type="ECO:0008006" key="3">
    <source>
        <dbReference type="Google" id="ProtNLM"/>
    </source>
</evidence>
<dbReference type="SUPFAM" id="SSF54060">
    <property type="entry name" value="His-Me finger endonucleases"/>
    <property type="match status" value="1"/>
</dbReference>
<accession>A0ABS5NTP4</accession>
<dbReference type="Gene3D" id="3.90.75.20">
    <property type="match status" value="1"/>
</dbReference>
<evidence type="ECO:0000313" key="2">
    <source>
        <dbReference type="Proteomes" id="UP000681027"/>
    </source>
</evidence>
<organism evidence="1 2">
    <name type="scientific">Cytobacillus citreus</name>
    <dbReference type="NCBI Taxonomy" id="2833586"/>
    <lineage>
        <taxon>Bacteria</taxon>
        <taxon>Bacillati</taxon>
        <taxon>Bacillota</taxon>
        <taxon>Bacilli</taxon>
        <taxon>Bacillales</taxon>
        <taxon>Bacillaceae</taxon>
        <taxon>Cytobacillus</taxon>
    </lineage>
</organism>
<protein>
    <recommendedName>
        <fullName evidence="3">HNH nuclease domain-containing protein</fullName>
    </recommendedName>
</protein>
<gene>
    <name evidence="1" type="ORF">KHA94_13540</name>
</gene>
<proteinExistence type="predicted"/>
<dbReference type="Proteomes" id="UP000681027">
    <property type="component" value="Unassembled WGS sequence"/>
</dbReference>